<comment type="subcellular location">
    <subcellularLocation>
        <location evidence="1">Cell membrane</location>
        <topology evidence="1">Multi-pass membrane protein</topology>
    </subcellularLocation>
</comment>
<gene>
    <name evidence="9" type="ORF">DHf2319_04770</name>
</gene>
<dbReference type="Proteomes" id="UP000831607">
    <property type="component" value="Chromosome"/>
</dbReference>
<keyword evidence="4" id="KW-0597">Phosphoprotein</keyword>
<proteinExistence type="predicted"/>
<protein>
    <recommendedName>
        <fullName evidence="11">E1-E2 ATPase</fullName>
    </recommendedName>
</protein>
<feature type="transmembrane region" description="Helical" evidence="8">
    <location>
        <begin position="209"/>
        <end position="236"/>
    </location>
</feature>
<organism evidence="9 10">
    <name type="scientific">Orrella daihaiensis</name>
    <dbReference type="NCBI Taxonomy" id="2782176"/>
    <lineage>
        <taxon>Bacteria</taxon>
        <taxon>Pseudomonadati</taxon>
        <taxon>Pseudomonadota</taxon>
        <taxon>Betaproteobacteria</taxon>
        <taxon>Burkholderiales</taxon>
        <taxon>Alcaligenaceae</taxon>
        <taxon>Orrella</taxon>
    </lineage>
</organism>
<accession>A0ABY4ALM8</accession>
<evidence type="ECO:0000256" key="1">
    <source>
        <dbReference type="ARBA" id="ARBA00004651"/>
    </source>
</evidence>
<evidence type="ECO:0000256" key="8">
    <source>
        <dbReference type="SAM" id="Phobius"/>
    </source>
</evidence>
<evidence type="ECO:0000313" key="10">
    <source>
        <dbReference type="Proteomes" id="UP000831607"/>
    </source>
</evidence>
<evidence type="ECO:0000256" key="5">
    <source>
        <dbReference type="ARBA" id="ARBA00022842"/>
    </source>
</evidence>
<dbReference type="PANTHER" id="PTHR43520">
    <property type="entry name" value="ATP7, ISOFORM B"/>
    <property type="match status" value="1"/>
</dbReference>
<evidence type="ECO:0000256" key="7">
    <source>
        <dbReference type="ARBA" id="ARBA00023065"/>
    </source>
</evidence>
<keyword evidence="8" id="KW-0812">Transmembrane</keyword>
<dbReference type="PANTHER" id="PTHR43520:SF5">
    <property type="entry name" value="CATION-TRANSPORTING P-TYPE ATPASE-RELATED"/>
    <property type="match status" value="1"/>
</dbReference>
<keyword evidence="6" id="KW-1278">Translocase</keyword>
<evidence type="ECO:0000313" key="9">
    <source>
        <dbReference type="EMBL" id="UOD51209.1"/>
    </source>
</evidence>
<feature type="transmembrane region" description="Helical" evidence="8">
    <location>
        <begin position="175"/>
        <end position="197"/>
    </location>
</feature>
<keyword evidence="7" id="KW-0406">Ion transport</keyword>
<name>A0ABY4ALM8_9BURK</name>
<evidence type="ECO:0000256" key="4">
    <source>
        <dbReference type="ARBA" id="ARBA00022553"/>
    </source>
</evidence>
<sequence>MPKSIFALNRPLTVDEMMSRRRTLVRLGLAWLAMMQVMMFALPGYLRQETFGHDNLDVLDWAIFLMNWASLALTVPVILYSAWPIWKGVAQAWRERHITMDVPVAVSMIAAFVPSVIATLLGQGEVYFDSVTMFVAFLLTARFFELRARQSVDSSRYSDRLQQLRGPLLQHADKVAMWFVVVQLAIAFVVALVWWVIDPDYALPVMVSLLVMSCPCALSMSAPVSLAAANATLAAYPDMTEAQTNRLFAGARRVTRQNLYGSVIFHLVSTPLAALGFVTPWLAALAMFVSSIAVTINAWRLYREPESSGSTPDYTHLART</sequence>
<reference evidence="9 10" key="1">
    <citation type="submission" date="2020-11" db="EMBL/GenBank/DDBJ databases">
        <title>Algicoccus daihaiensis sp.nov., isolated from Daihai Lake in Inner Mongolia.</title>
        <authorList>
            <person name="Kai J."/>
        </authorList>
    </citation>
    <scope>NUCLEOTIDE SEQUENCE [LARGE SCALE GENOMIC DNA]</scope>
    <source>
        <strain evidence="10">f23</strain>
    </source>
</reference>
<dbReference type="EMBL" id="CP063982">
    <property type="protein sequence ID" value="UOD51209.1"/>
    <property type="molecule type" value="Genomic_DNA"/>
</dbReference>
<keyword evidence="2" id="KW-0813">Transport</keyword>
<feature type="transmembrane region" description="Helical" evidence="8">
    <location>
        <begin position="281"/>
        <end position="302"/>
    </location>
</feature>
<feature type="transmembrane region" description="Helical" evidence="8">
    <location>
        <begin position="61"/>
        <end position="86"/>
    </location>
</feature>
<keyword evidence="5" id="KW-0460">Magnesium</keyword>
<keyword evidence="8" id="KW-1133">Transmembrane helix</keyword>
<evidence type="ECO:0000256" key="3">
    <source>
        <dbReference type="ARBA" id="ARBA00022475"/>
    </source>
</evidence>
<feature type="transmembrane region" description="Helical" evidence="8">
    <location>
        <begin position="27"/>
        <end position="46"/>
    </location>
</feature>
<evidence type="ECO:0000256" key="6">
    <source>
        <dbReference type="ARBA" id="ARBA00022967"/>
    </source>
</evidence>
<keyword evidence="3" id="KW-1003">Cell membrane</keyword>
<evidence type="ECO:0008006" key="11">
    <source>
        <dbReference type="Google" id="ProtNLM"/>
    </source>
</evidence>
<dbReference type="RefSeq" id="WP_243479675.1">
    <property type="nucleotide sequence ID" value="NZ_CP063982.1"/>
</dbReference>
<keyword evidence="8" id="KW-0472">Membrane</keyword>
<feature type="transmembrane region" description="Helical" evidence="8">
    <location>
        <begin position="98"/>
        <end position="120"/>
    </location>
</feature>
<evidence type="ECO:0000256" key="2">
    <source>
        <dbReference type="ARBA" id="ARBA00022448"/>
    </source>
</evidence>
<keyword evidence="10" id="KW-1185">Reference proteome</keyword>